<reference evidence="2 3" key="1">
    <citation type="submission" date="2019-04" db="EMBL/GenBank/DDBJ databases">
        <title>Aspergillus burnettii sp. nov., novel species from soil in southeast Queensland.</title>
        <authorList>
            <person name="Gilchrist C.L.M."/>
            <person name="Pitt J.I."/>
            <person name="Lange L."/>
            <person name="Lacey H.J."/>
            <person name="Vuong D."/>
            <person name="Midgley D.J."/>
            <person name="Greenfield P."/>
            <person name="Bradbury M."/>
            <person name="Lacey E."/>
            <person name="Busk P.K."/>
            <person name="Pilgaard B."/>
            <person name="Chooi Y.H."/>
            <person name="Piggott A.M."/>
        </authorList>
    </citation>
    <scope>NUCLEOTIDE SEQUENCE [LARGE SCALE GENOMIC DNA]</scope>
    <source>
        <strain evidence="2 3">FRR 5400</strain>
    </source>
</reference>
<protein>
    <submittedName>
        <fullName evidence="2">Uncharacterized protein</fullName>
    </submittedName>
</protein>
<feature type="region of interest" description="Disordered" evidence="1">
    <location>
        <begin position="1192"/>
        <end position="1221"/>
    </location>
</feature>
<dbReference type="Proteomes" id="UP000541154">
    <property type="component" value="Unassembled WGS sequence"/>
</dbReference>
<evidence type="ECO:0000313" key="2">
    <source>
        <dbReference type="EMBL" id="KAF5864206.1"/>
    </source>
</evidence>
<gene>
    <name evidence="2" type="ORF">ETB97_008203</name>
</gene>
<feature type="compositionally biased region" description="Polar residues" evidence="1">
    <location>
        <begin position="980"/>
        <end position="1010"/>
    </location>
</feature>
<feature type="region of interest" description="Disordered" evidence="1">
    <location>
        <begin position="472"/>
        <end position="498"/>
    </location>
</feature>
<organism evidence="2 3">
    <name type="scientific">Petromyces alliaceus</name>
    <name type="common">Aspergillus alliaceus</name>
    <dbReference type="NCBI Taxonomy" id="209559"/>
    <lineage>
        <taxon>Eukaryota</taxon>
        <taxon>Fungi</taxon>
        <taxon>Dikarya</taxon>
        <taxon>Ascomycota</taxon>
        <taxon>Pezizomycotina</taxon>
        <taxon>Eurotiomycetes</taxon>
        <taxon>Eurotiomycetidae</taxon>
        <taxon>Eurotiales</taxon>
        <taxon>Aspergillaceae</taxon>
        <taxon>Aspergillus</taxon>
        <taxon>Aspergillus subgen. Circumdati</taxon>
    </lineage>
</organism>
<dbReference type="AlphaFoldDB" id="A0A8H6A975"/>
<evidence type="ECO:0000256" key="1">
    <source>
        <dbReference type="SAM" id="MobiDB-lite"/>
    </source>
</evidence>
<evidence type="ECO:0000313" key="3">
    <source>
        <dbReference type="Proteomes" id="UP000541154"/>
    </source>
</evidence>
<proteinExistence type="predicted"/>
<keyword evidence="3" id="KW-1185">Reference proteome</keyword>
<comment type="caution">
    <text evidence="2">The sequence shown here is derived from an EMBL/GenBank/DDBJ whole genome shotgun (WGS) entry which is preliminary data.</text>
</comment>
<feature type="region of interest" description="Disordered" evidence="1">
    <location>
        <begin position="979"/>
        <end position="1010"/>
    </location>
</feature>
<feature type="region of interest" description="Disordered" evidence="1">
    <location>
        <begin position="334"/>
        <end position="389"/>
    </location>
</feature>
<accession>A0A8H6A975</accession>
<dbReference type="EMBL" id="SPNV01000037">
    <property type="protein sequence ID" value="KAF5864206.1"/>
    <property type="molecule type" value="Genomic_DNA"/>
</dbReference>
<sequence length="1221" mass="135087">MWAFEDIGVQDIDNEIKQAFPHLDCYTEYLKPDEVLVVKGNLDDSSIKIAAVVSNFIEDQTNKDLLDMPRTRQLDMPIVLQDDGASATEEDKPEDLLGLDNDSDEELIPHSYVKSRVTKLWLSPDGGIGCFSTGFREFLVEIAAVTGTNIAIIDDLKGIQVSGTSAGDVEDALAKLTRIEKPLSCLGNPKVGNMGIAPGNNATQYRIQNYSSLNKVALRRVLTDPTMNSHFGISQVFVTTCLSFDEKSQSYKLPEDLINPRSISNGPGKSKIWHSFTFQEVGKWHEILQTESVLENNNTNILATTFSVVSPIHPYLTAEKAKQVNEWVAEGNEIEAIKEQPERPSTPPPDSSEDATLVPNTKRGPAIKTRRAISPHSNPSNLLMAPVTKPDRVKTPDFVFKEDAAPTPRRRWKMTYGTELGNTDTRTSFPRPSTPCELRDVADSFVNASMPAGPRVQLPLIFDETKYGLIKPPYLPDSNGRNAPKSQKKGDTLPPPISQNLEVRNLLVDVTEPAAIGTTTLPTIRADQPALIPLSSSFAEIPNLDDSTLGSSALSSVDDLAGLLFQEKRETQNESDCPDLSQATKTAGDKSLLEQVHRLRILEEAFLERTRKTTSTFEAPMFTASFPPSQHDINIKLTKRRLEELERGNKAEDKQPTDEVATREFHHTMNHKAPKPSGRAAIKPLNKAQRQATLEDAWGIPKKSLNKKTAIAPEGPAPSFETKVTSSLHTAQDYVQQTQKAKGELSMNETIEQLFETLKPTLEAAEYFPGSLALEFQIGLALIPILPKTYREGLVSLSEWTRIMQPQTGVSAPTTKFIDRVTTSGLDIDHIVDLKTSKKEGNRRMFESEDNEYSVFYEFHCRSKADQPIIVAVDEQGKYCIKKPTEALGAVNIHFPGNIWDARVVVRGNTAYPILDNQEFEEAAQYMVDHLWVPPRKSLIQLFTRLSKEKHLTVEKVLMKRWTRHRYIRADDTFKDIITPDTSSSSGGRADFSTDSVGSTSAKATESITSSDHTESQDIWLQVTEVQDLYIGSSLSDSQALRARCASMNEMIRRGRQWYEVSLGSSAIEAILKTNANIEVGERTEDWRVVDLFGNDALFLGSKADRDSSSSPRSVARAIGNAGIGDLLRLTKAVVRKMNGVGFWNCGSYVGMPSAGSLNASGIPHKVGISSAMIKVEEKSLDFDELESIKEVGSDGDTPAAKNSNSASSAQNKEQIEKEYW</sequence>
<feature type="compositionally biased region" description="Low complexity" evidence="1">
    <location>
        <begin position="1200"/>
        <end position="1213"/>
    </location>
</feature>
<name>A0A8H6A975_PETAA</name>